<keyword evidence="2" id="KW-1185">Reference proteome</keyword>
<name>A0A5C3MJ22_9AGAM</name>
<organism evidence="1 2">
    <name type="scientific">Heliocybe sulcata</name>
    <dbReference type="NCBI Taxonomy" id="5364"/>
    <lineage>
        <taxon>Eukaryota</taxon>
        <taxon>Fungi</taxon>
        <taxon>Dikarya</taxon>
        <taxon>Basidiomycota</taxon>
        <taxon>Agaricomycotina</taxon>
        <taxon>Agaricomycetes</taxon>
        <taxon>Gloeophyllales</taxon>
        <taxon>Gloeophyllaceae</taxon>
        <taxon>Heliocybe</taxon>
    </lineage>
</organism>
<proteinExistence type="predicted"/>
<evidence type="ECO:0000313" key="2">
    <source>
        <dbReference type="Proteomes" id="UP000305948"/>
    </source>
</evidence>
<gene>
    <name evidence="1" type="ORF">OE88DRAFT_1611020</name>
</gene>
<dbReference type="AlphaFoldDB" id="A0A5C3MJ22"/>
<reference evidence="1 2" key="1">
    <citation type="journal article" date="2019" name="Nat. Ecol. Evol.">
        <title>Megaphylogeny resolves global patterns of mushroom evolution.</title>
        <authorList>
            <person name="Varga T."/>
            <person name="Krizsan K."/>
            <person name="Foldi C."/>
            <person name="Dima B."/>
            <person name="Sanchez-Garcia M."/>
            <person name="Sanchez-Ramirez S."/>
            <person name="Szollosi G.J."/>
            <person name="Szarkandi J.G."/>
            <person name="Papp V."/>
            <person name="Albert L."/>
            <person name="Andreopoulos W."/>
            <person name="Angelini C."/>
            <person name="Antonin V."/>
            <person name="Barry K.W."/>
            <person name="Bougher N.L."/>
            <person name="Buchanan P."/>
            <person name="Buyck B."/>
            <person name="Bense V."/>
            <person name="Catcheside P."/>
            <person name="Chovatia M."/>
            <person name="Cooper J."/>
            <person name="Damon W."/>
            <person name="Desjardin D."/>
            <person name="Finy P."/>
            <person name="Geml J."/>
            <person name="Haridas S."/>
            <person name="Hughes K."/>
            <person name="Justo A."/>
            <person name="Karasinski D."/>
            <person name="Kautmanova I."/>
            <person name="Kiss B."/>
            <person name="Kocsube S."/>
            <person name="Kotiranta H."/>
            <person name="LaButti K.M."/>
            <person name="Lechner B.E."/>
            <person name="Liimatainen K."/>
            <person name="Lipzen A."/>
            <person name="Lukacs Z."/>
            <person name="Mihaltcheva S."/>
            <person name="Morgado L.N."/>
            <person name="Niskanen T."/>
            <person name="Noordeloos M.E."/>
            <person name="Ohm R.A."/>
            <person name="Ortiz-Santana B."/>
            <person name="Ovrebo C."/>
            <person name="Racz N."/>
            <person name="Riley R."/>
            <person name="Savchenko A."/>
            <person name="Shiryaev A."/>
            <person name="Soop K."/>
            <person name="Spirin V."/>
            <person name="Szebenyi C."/>
            <person name="Tomsovsky M."/>
            <person name="Tulloss R.E."/>
            <person name="Uehling J."/>
            <person name="Grigoriev I.V."/>
            <person name="Vagvolgyi C."/>
            <person name="Papp T."/>
            <person name="Martin F.M."/>
            <person name="Miettinen O."/>
            <person name="Hibbett D.S."/>
            <person name="Nagy L.G."/>
        </authorList>
    </citation>
    <scope>NUCLEOTIDE SEQUENCE [LARGE SCALE GENOMIC DNA]</scope>
    <source>
        <strain evidence="1 2">OMC1185</strain>
    </source>
</reference>
<feature type="non-terminal residue" evidence="1">
    <location>
        <position position="1"/>
    </location>
</feature>
<feature type="non-terminal residue" evidence="1">
    <location>
        <position position="215"/>
    </location>
</feature>
<dbReference type="EMBL" id="ML213557">
    <property type="protein sequence ID" value="TFK45200.1"/>
    <property type="molecule type" value="Genomic_DNA"/>
</dbReference>
<evidence type="ECO:0000313" key="1">
    <source>
        <dbReference type="EMBL" id="TFK45200.1"/>
    </source>
</evidence>
<sequence length="215" mass="24381">QHNKIRRYSHHPDGNGTYKEIVLHVNGVLCGKDLPPQLEDLRFRPNQTFHKGYLKQSVRLTGYSHPTFQAALDGLSAIANHISRSFKEGVLVPWSPSEFDGHPTIEIGNNFFAARKFVPTEPDVPFDAKVDPRGILAQLKDAQYIHTEDNRVTFWELQEDPASAIVLDTICRYSSADPAIFRDGDIVEAEFSIFAIPQNRRYRVALVLRLLTLVD</sequence>
<dbReference type="Proteomes" id="UP000305948">
    <property type="component" value="Unassembled WGS sequence"/>
</dbReference>
<protein>
    <submittedName>
        <fullName evidence="1">Uncharacterized protein</fullName>
    </submittedName>
</protein>
<accession>A0A5C3MJ22</accession>
<dbReference type="OrthoDB" id="3269456at2759"/>